<dbReference type="Gene3D" id="3.60.15.10">
    <property type="entry name" value="Ribonuclease Z/Hydroxyacylglutathione hydrolase-like"/>
    <property type="match status" value="1"/>
</dbReference>
<dbReference type="PANTHER" id="PTHR23131">
    <property type="entry name" value="ENDORIBONUCLEASE LACTB2"/>
    <property type="match status" value="1"/>
</dbReference>
<sequence>MNTRLRYPFPEPPAPLQTILVAPGVHWLRLPLPFALDHINLWLLEDDNGEWTLVDCGIGLDDVKALWRRLFDEVLAGKPLKRIIVTHYHPDHIGLADWLSQHFAAPVLMTAGEHAMACSIHRRNGDESGERIAELFLAHGLDAERAEQLRRRGNPYRKVVSAIPTPAQILHDGDRLRIGAEEWQVVVGRGHAPEHACLYCERLGVLISGDQILPRISSNVSFRPGEEGANPLADFLDSLDKLMSLPARTRVLPSHNLVFEGLHERAQELKAHHAEQLAKLEAACREPRAAADVLAVMFERELDTHSLLFAMGEAIAHLHYLELAGRLERERGADGVNRYCQVAAVPE</sequence>
<dbReference type="InterPro" id="IPR036388">
    <property type="entry name" value="WH-like_DNA-bd_sf"/>
</dbReference>
<dbReference type="InterPro" id="IPR050662">
    <property type="entry name" value="Sec-metab_biosynth-thioest"/>
</dbReference>
<dbReference type="Pfam" id="PF21221">
    <property type="entry name" value="B_lactamase-like_C"/>
    <property type="match status" value="1"/>
</dbReference>
<dbReference type="OrthoDB" id="9802248at2"/>
<gene>
    <name evidence="2" type="ORF">CAL65_00670</name>
</gene>
<dbReference type="InterPro" id="IPR036866">
    <property type="entry name" value="RibonucZ/Hydroxyglut_hydro"/>
</dbReference>
<name>A0A3E0X133_9GAMM</name>
<dbReference type="PANTHER" id="PTHR23131:SF4">
    <property type="entry name" value="METALLO-BETA-LACTAMASE SUPERFAMILY POTEIN"/>
    <property type="match status" value="1"/>
</dbReference>
<dbReference type="SUPFAM" id="SSF56281">
    <property type="entry name" value="Metallo-hydrolase/oxidoreductase"/>
    <property type="match status" value="1"/>
</dbReference>
<dbReference type="Proteomes" id="UP000256763">
    <property type="component" value="Unassembled WGS sequence"/>
</dbReference>
<protein>
    <recommendedName>
        <fullName evidence="1">Metallo-beta-lactamase domain-containing protein</fullName>
    </recommendedName>
</protein>
<evidence type="ECO:0000313" key="2">
    <source>
        <dbReference type="EMBL" id="RFA39359.1"/>
    </source>
</evidence>
<reference evidence="3" key="1">
    <citation type="submission" date="2017-05" db="EMBL/GenBank/DDBJ databases">
        <authorList>
            <person name="Sharma S."/>
            <person name="Sidhu C."/>
            <person name="Pinnaka A.K."/>
        </authorList>
    </citation>
    <scope>NUCLEOTIDE SEQUENCE [LARGE SCALE GENOMIC DNA]</scope>
    <source>
        <strain evidence="3">AK93</strain>
    </source>
</reference>
<dbReference type="Pfam" id="PF00753">
    <property type="entry name" value="Lactamase_B"/>
    <property type="match status" value="1"/>
</dbReference>
<accession>A0A3E0X133</accession>
<dbReference type="Gene3D" id="1.10.10.10">
    <property type="entry name" value="Winged helix-like DNA-binding domain superfamily/Winged helix DNA-binding domain"/>
    <property type="match status" value="1"/>
</dbReference>
<comment type="caution">
    <text evidence="2">The sequence shown here is derived from an EMBL/GenBank/DDBJ whole genome shotgun (WGS) entry which is preliminary data.</text>
</comment>
<dbReference type="EMBL" id="NFZW01000001">
    <property type="protein sequence ID" value="RFA39359.1"/>
    <property type="molecule type" value="Genomic_DNA"/>
</dbReference>
<dbReference type="RefSeq" id="WP_116300683.1">
    <property type="nucleotide sequence ID" value="NZ_NFZV01000001.1"/>
</dbReference>
<organism evidence="2 3">
    <name type="scientific">Alkalilimnicola ehrlichii</name>
    <dbReference type="NCBI Taxonomy" id="351052"/>
    <lineage>
        <taxon>Bacteria</taxon>
        <taxon>Pseudomonadati</taxon>
        <taxon>Pseudomonadota</taxon>
        <taxon>Gammaproteobacteria</taxon>
        <taxon>Chromatiales</taxon>
        <taxon>Ectothiorhodospiraceae</taxon>
        <taxon>Alkalilimnicola</taxon>
    </lineage>
</organism>
<keyword evidence="3" id="KW-1185">Reference proteome</keyword>
<evidence type="ECO:0000259" key="1">
    <source>
        <dbReference type="SMART" id="SM00849"/>
    </source>
</evidence>
<feature type="domain" description="Metallo-beta-lactamase" evidence="1">
    <location>
        <begin position="38"/>
        <end position="255"/>
    </location>
</feature>
<evidence type="ECO:0000313" key="3">
    <source>
        <dbReference type="Proteomes" id="UP000256763"/>
    </source>
</evidence>
<dbReference type="InterPro" id="IPR048933">
    <property type="entry name" value="B_lactamase-like_C"/>
</dbReference>
<dbReference type="InterPro" id="IPR001279">
    <property type="entry name" value="Metallo-B-lactamas"/>
</dbReference>
<dbReference type="SMART" id="SM00849">
    <property type="entry name" value="Lactamase_B"/>
    <property type="match status" value="1"/>
</dbReference>
<proteinExistence type="predicted"/>
<dbReference type="AlphaFoldDB" id="A0A3E0X133"/>